<dbReference type="CDD" id="cd19821">
    <property type="entry name" value="Bbox1_BBX-like"/>
    <property type="match status" value="1"/>
</dbReference>
<evidence type="ECO:0000256" key="4">
    <source>
        <dbReference type="ARBA" id="ARBA00022737"/>
    </source>
</evidence>
<reference evidence="13" key="1">
    <citation type="submission" date="2020-07" db="EMBL/GenBank/DDBJ databases">
        <title>Genome sequence and genetic diversity analysis of an under-domesticated orphan crop, white fonio (Digitaria exilis).</title>
        <authorList>
            <person name="Bennetzen J.L."/>
            <person name="Chen S."/>
            <person name="Ma X."/>
            <person name="Wang X."/>
            <person name="Yssel A.E.J."/>
            <person name="Chaluvadi S.R."/>
            <person name="Johnson M."/>
            <person name="Gangashetty P."/>
            <person name="Hamidou F."/>
            <person name="Sanogo M.D."/>
            <person name="Zwaenepoel A."/>
            <person name="Wallace J."/>
            <person name="Van De Peer Y."/>
            <person name="Van Deynze A."/>
        </authorList>
    </citation>
    <scope>NUCLEOTIDE SEQUENCE</scope>
    <source>
        <tissue evidence="13">Leaves</tissue>
    </source>
</reference>
<feature type="domain" description="CCT" evidence="12">
    <location>
        <begin position="331"/>
        <end position="373"/>
    </location>
</feature>
<dbReference type="InterPro" id="IPR049808">
    <property type="entry name" value="CONSTANS-like_Bbox1"/>
</dbReference>
<dbReference type="Pfam" id="PF06203">
    <property type="entry name" value="CCT"/>
    <property type="match status" value="1"/>
</dbReference>
<evidence type="ECO:0000313" key="13">
    <source>
        <dbReference type="EMBL" id="KAF8679391.1"/>
    </source>
</evidence>
<keyword evidence="3" id="KW-0479">Metal-binding</keyword>
<dbReference type="OrthoDB" id="153872at2759"/>
<keyword evidence="14" id="KW-1185">Reference proteome</keyword>
<gene>
    <name evidence="13" type="ORF">HU200_045734</name>
</gene>
<organism evidence="13 14">
    <name type="scientific">Digitaria exilis</name>
    <dbReference type="NCBI Taxonomy" id="1010633"/>
    <lineage>
        <taxon>Eukaryota</taxon>
        <taxon>Viridiplantae</taxon>
        <taxon>Streptophyta</taxon>
        <taxon>Embryophyta</taxon>
        <taxon>Tracheophyta</taxon>
        <taxon>Spermatophyta</taxon>
        <taxon>Magnoliopsida</taxon>
        <taxon>Liliopsida</taxon>
        <taxon>Poales</taxon>
        <taxon>Poaceae</taxon>
        <taxon>PACMAD clade</taxon>
        <taxon>Panicoideae</taxon>
        <taxon>Panicodae</taxon>
        <taxon>Paniceae</taxon>
        <taxon>Anthephorinae</taxon>
        <taxon>Digitaria</taxon>
    </lineage>
</organism>
<evidence type="ECO:0000256" key="2">
    <source>
        <dbReference type="ARBA" id="ARBA00010024"/>
    </source>
</evidence>
<dbReference type="PROSITE" id="PS50119">
    <property type="entry name" value="ZF_BBOX"/>
    <property type="match status" value="1"/>
</dbReference>
<evidence type="ECO:0000256" key="7">
    <source>
        <dbReference type="ARBA" id="ARBA00023242"/>
    </source>
</evidence>
<keyword evidence="7 9" id="KW-0539">Nucleus</keyword>
<dbReference type="InterPro" id="IPR000315">
    <property type="entry name" value="Znf_B-box"/>
</dbReference>
<keyword evidence="4" id="KW-0677">Repeat</keyword>
<accession>A0A835B5C5</accession>
<evidence type="ECO:0000259" key="12">
    <source>
        <dbReference type="PROSITE" id="PS51017"/>
    </source>
</evidence>
<sequence length="396" mass="41803">MSVAAAADDETPPACDFCTGLPAVVYCRADSARLCLPCDRHVHGANTVSTRHARAPLCAACRAAAAAFRRDGGRRFLCGNCHFEEGRQHGGGDPPRPVHDRGAVEGYDGCPSVAELAAILGVDGCDKAAAAGDGCWPACVEPQVLSLEDVIVPTTSCHGLRPLVTPSSPKNPSSGAKMTEEAIRQLGELAKSEAAAMAYTEAEAADAFWASSDYGVGDGDFGALGTDACHDAATMPVPCCEEAWIDSDGACRTAHEQEQAPAPASSSAEPCLSSFVDMSEICPSVLVDKSNGGNNKAEAETTTTPQPAAASAQETPAPGRKGGYDVAYPDRRTVISRYKEKRKNRRFEKQIRYESRKTRADGRLRVKGRFARIPGHEFANVDAGPQSRCPGSQFRS</sequence>
<evidence type="ECO:0000313" key="14">
    <source>
        <dbReference type="Proteomes" id="UP000636709"/>
    </source>
</evidence>
<dbReference type="InterPro" id="IPR010402">
    <property type="entry name" value="CCT_domain"/>
</dbReference>
<dbReference type="EMBL" id="JACEFO010002124">
    <property type="protein sequence ID" value="KAF8679391.1"/>
    <property type="molecule type" value="Genomic_DNA"/>
</dbReference>
<dbReference type="AlphaFoldDB" id="A0A835B5C5"/>
<evidence type="ECO:0000256" key="5">
    <source>
        <dbReference type="ARBA" id="ARBA00022771"/>
    </source>
</evidence>
<feature type="region of interest" description="Disordered" evidence="10">
    <location>
        <begin position="377"/>
        <end position="396"/>
    </location>
</feature>
<feature type="region of interest" description="Disordered" evidence="10">
    <location>
        <begin position="292"/>
        <end position="326"/>
    </location>
</feature>
<comment type="caution">
    <text evidence="13">The sequence shown here is derived from an EMBL/GenBank/DDBJ whole genome shotgun (WGS) entry which is preliminary data.</text>
</comment>
<dbReference type="SMART" id="SM00336">
    <property type="entry name" value="BBOX"/>
    <property type="match status" value="1"/>
</dbReference>
<evidence type="ECO:0000256" key="3">
    <source>
        <dbReference type="ARBA" id="ARBA00022723"/>
    </source>
</evidence>
<dbReference type="GO" id="GO:0008270">
    <property type="term" value="F:zinc ion binding"/>
    <property type="evidence" value="ECO:0007669"/>
    <property type="project" value="UniProtKB-KW"/>
</dbReference>
<dbReference type="GO" id="GO:0006355">
    <property type="term" value="P:regulation of DNA-templated transcription"/>
    <property type="evidence" value="ECO:0007669"/>
    <property type="project" value="UniProtKB-ARBA"/>
</dbReference>
<name>A0A835B5C5_9POAL</name>
<feature type="compositionally biased region" description="Low complexity" evidence="10">
    <location>
        <begin position="300"/>
        <end position="318"/>
    </location>
</feature>
<comment type="subcellular location">
    <subcellularLocation>
        <location evidence="1 9">Nucleus</location>
    </subcellularLocation>
</comment>
<evidence type="ECO:0000259" key="11">
    <source>
        <dbReference type="PROSITE" id="PS50119"/>
    </source>
</evidence>
<feature type="domain" description="B box-type" evidence="11">
    <location>
        <begin position="10"/>
        <end position="57"/>
    </location>
</feature>
<protein>
    <submittedName>
        <fullName evidence="13">Uncharacterized protein</fullName>
    </submittedName>
</protein>
<comment type="similarity">
    <text evidence="2">Belongs to the CONSTANS family.</text>
</comment>
<evidence type="ECO:0000256" key="9">
    <source>
        <dbReference type="PROSITE-ProRule" id="PRU00357"/>
    </source>
</evidence>
<dbReference type="PANTHER" id="PTHR31717">
    <property type="entry name" value="ZINC FINGER PROTEIN CONSTANS-LIKE 10"/>
    <property type="match status" value="1"/>
</dbReference>
<dbReference type="PANTHER" id="PTHR31717:SF122">
    <property type="entry name" value="OS07G0667300 PROTEIN"/>
    <property type="match status" value="1"/>
</dbReference>
<dbReference type="PROSITE" id="PS51017">
    <property type="entry name" value="CCT"/>
    <property type="match status" value="1"/>
</dbReference>
<evidence type="ECO:0000256" key="8">
    <source>
        <dbReference type="PROSITE-ProRule" id="PRU00024"/>
    </source>
</evidence>
<dbReference type="GO" id="GO:0005634">
    <property type="term" value="C:nucleus"/>
    <property type="evidence" value="ECO:0007669"/>
    <property type="project" value="UniProtKB-SubCell"/>
</dbReference>
<keyword evidence="5 8" id="KW-0863">Zinc-finger</keyword>
<evidence type="ECO:0000256" key="6">
    <source>
        <dbReference type="ARBA" id="ARBA00022833"/>
    </source>
</evidence>
<evidence type="ECO:0000256" key="1">
    <source>
        <dbReference type="ARBA" id="ARBA00004123"/>
    </source>
</evidence>
<keyword evidence="6" id="KW-0862">Zinc</keyword>
<proteinExistence type="inferred from homology"/>
<dbReference type="Proteomes" id="UP000636709">
    <property type="component" value="Unassembled WGS sequence"/>
</dbReference>
<evidence type="ECO:0000256" key="10">
    <source>
        <dbReference type="SAM" id="MobiDB-lite"/>
    </source>
</evidence>